<organism evidence="2 3">
    <name type="scientific">Halopseudomonas xinjiangensis</name>
    <dbReference type="NCBI Taxonomy" id="487184"/>
    <lineage>
        <taxon>Bacteria</taxon>
        <taxon>Pseudomonadati</taxon>
        <taxon>Pseudomonadota</taxon>
        <taxon>Gammaproteobacteria</taxon>
        <taxon>Pseudomonadales</taxon>
        <taxon>Pseudomonadaceae</taxon>
        <taxon>Halopseudomonas</taxon>
    </lineage>
</organism>
<dbReference type="OrthoDB" id="7019059at2"/>
<dbReference type="InterPro" id="IPR025411">
    <property type="entry name" value="DUF4136"/>
</dbReference>
<evidence type="ECO:0000313" key="3">
    <source>
        <dbReference type="Proteomes" id="UP000243207"/>
    </source>
</evidence>
<keyword evidence="3" id="KW-1185">Reference proteome</keyword>
<accession>A0A1H1Y3S0</accession>
<feature type="domain" description="DUF4136" evidence="1">
    <location>
        <begin position="23"/>
        <end position="187"/>
    </location>
</feature>
<proteinExistence type="predicted"/>
<evidence type="ECO:0000259" key="1">
    <source>
        <dbReference type="Pfam" id="PF13590"/>
    </source>
</evidence>
<dbReference type="Gene3D" id="3.30.160.670">
    <property type="match status" value="1"/>
</dbReference>
<dbReference type="Proteomes" id="UP000243207">
    <property type="component" value="Chromosome I"/>
</dbReference>
<gene>
    <name evidence="2" type="ORF">SAMN05216421_3033</name>
</gene>
<name>A0A1H1Y3S0_9GAMM</name>
<evidence type="ECO:0000313" key="2">
    <source>
        <dbReference type="EMBL" id="SDT15879.1"/>
    </source>
</evidence>
<dbReference type="RefSeq" id="WP_093396480.1">
    <property type="nucleotide sequence ID" value="NZ_LT629736.1"/>
</dbReference>
<dbReference type="Pfam" id="PF13590">
    <property type="entry name" value="DUF4136"/>
    <property type="match status" value="1"/>
</dbReference>
<dbReference type="PROSITE" id="PS51257">
    <property type="entry name" value="PROKAR_LIPOPROTEIN"/>
    <property type="match status" value="1"/>
</dbReference>
<protein>
    <recommendedName>
        <fullName evidence="1">DUF4136 domain-containing protein</fullName>
    </recommendedName>
</protein>
<dbReference type="AlphaFoldDB" id="A0A1H1Y3S0"/>
<dbReference type="STRING" id="487184.SAMN05216421_3033"/>
<reference evidence="3" key="1">
    <citation type="submission" date="2016-10" db="EMBL/GenBank/DDBJ databases">
        <authorList>
            <person name="Varghese N."/>
            <person name="Submissions S."/>
        </authorList>
    </citation>
    <scope>NUCLEOTIDE SEQUENCE [LARGE SCALE GENOMIC DNA]</scope>
    <source>
        <strain evidence="3">NRRL B-51270</strain>
    </source>
</reference>
<dbReference type="EMBL" id="LT629736">
    <property type="protein sequence ID" value="SDT15879.1"/>
    <property type="molecule type" value="Genomic_DNA"/>
</dbReference>
<sequence>MLRMTFLSAALVLLAACQTTQPQRDYDSSRNFAEYRSWTWADPAINFTPANDPRIGSDLVAQRLKDAIASQLDARGLRPAASPEQADLKVRADMVIDEREQMVTTNYGVGLGTGYWGVWGGGPMMSETRSVDYQTATLQIDLIDAEDNQLVWRGSSTEVVRDQSQSPAERTRSAHELAARVLTGYPPN</sequence>